<dbReference type="Gene3D" id="3.20.20.80">
    <property type="entry name" value="Glycosidases"/>
    <property type="match status" value="1"/>
</dbReference>
<dbReference type="Proteomes" id="UP000196052">
    <property type="component" value="Unassembled WGS sequence"/>
</dbReference>
<dbReference type="PANTHER" id="PTHR34135:SF1">
    <property type="entry name" value="GLYCOSYL HYDROLASE FAMILY 25"/>
    <property type="match status" value="1"/>
</dbReference>
<name>A0A1C4EN78_9BACI</name>
<proteinExistence type="inferred from homology"/>
<dbReference type="GO" id="GO:0009253">
    <property type="term" value="P:peptidoglycan catabolic process"/>
    <property type="evidence" value="ECO:0007669"/>
    <property type="project" value="InterPro"/>
</dbReference>
<sequence length="331" mass="37576">MKKIADLSHHNGSINWAEASKELELAIIRVQYGSKTIDTRYKEYVQGCKDYGVPFAHYAYGCYVSVQDAIVEANDFMARADKEAKFLVLDVEDDTLASCGAANLAKASQVFIDTCRAAGWKVGLYVSHHMYTSYGLNTVNADFLWIPRYGNKPAYSCDLWQYTETGSLAGVSGNVDLNYLNGEKSLEWFIGKGGVVGTPQPEGIGFAKSIYWEGYGINYHDRPHGNYQGNFTTAAEVLYWNAYWGEDNDVWLDLGRSRWVKAEHYYWRPFKAISKYPEGYGVNFYDGINGSYKGRITSKEPLTVFFRKEGWIDIGGNRWTPEEHFDIVDIR</sequence>
<evidence type="ECO:0000313" key="3">
    <source>
        <dbReference type="Proteomes" id="UP000196052"/>
    </source>
</evidence>
<dbReference type="InterPro" id="IPR002053">
    <property type="entry name" value="Glyco_hydro_25"/>
</dbReference>
<reference evidence="3" key="1">
    <citation type="submission" date="2016-08" db="EMBL/GenBank/DDBJ databases">
        <authorList>
            <person name="Loux V."/>
            <person name="Rue O."/>
        </authorList>
    </citation>
    <scope>NUCLEOTIDE SEQUENCE [LARGE SCALE GENOMIC DNA]</scope>
    <source>
        <strain evidence="3">INRA Bc05-F1</strain>
    </source>
</reference>
<evidence type="ECO:0000256" key="1">
    <source>
        <dbReference type="ARBA" id="ARBA00010646"/>
    </source>
</evidence>
<dbReference type="GO" id="GO:0003796">
    <property type="term" value="F:lysozyme activity"/>
    <property type="evidence" value="ECO:0007669"/>
    <property type="project" value="InterPro"/>
</dbReference>
<dbReference type="GO" id="GO:0016052">
    <property type="term" value="P:carbohydrate catabolic process"/>
    <property type="evidence" value="ECO:0007669"/>
    <property type="project" value="TreeGrafter"/>
</dbReference>
<evidence type="ECO:0000313" key="2">
    <source>
        <dbReference type="EMBL" id="SCC45136.1"/>
    </source>
</evidence>
<dbReference type="AlphaFoldDB" id="A0A1C4EN78"/>
<dbReference type="PROSITE" id="PS51904">
    <property type="entry name" value="GLYCOSYL_HYDROL_F25_2"/>
    <property type="match status" value="1"/>
</dbReference>
<dbReference type="EMBL" id="FMBE01000013">
    <property type="protein sequence ID" value="SCC45136.1"/>
    <property type="molecule type" value="Genomic_DNA"/>
</dbReference>
<accession>A0A1C4EN78</accession>
<organism evidence="2 3">
    <name type="scientific">Bacillus wiedmannii</name>
    <dbReference type="NCBI Taxonomy" id="1890302"/>
    <lineage>
        <taxon>Bacteria</taxon>
        <taxon>Bacillati</taxon>
        <taxon>Bacillota</taxon>
        <taxon>Bacilli</taxon>
        <taxon>Bacillales</taxon>
        <taxon>Bacillaceae</taxon>
        <taxon>Bacillus</taxon>
        <taxon>Bacillus cereus group</taxon>
    </lineage>
</organism>
<dbReference type="RefSeq" id="WP_088122791.1">
    <property type="nucleotide sequence ID" value="NZ_FMBE01000013.1"/>
</dbReference>
<dbReference type="InterPro" id="IPR017853">
    <property type="entry name" value="GH"/>
</dbReference>
<dbReference type="GO" id="GO:0016998">
    <property type="term" value="P:cell wall macromolecule catabolic process"/>
    <property type="evidence" value="ECO:0007669"/>
    <property type="project" value="InterPro"/>
</dbReference>
<dbReference type="PANTHER" id="PTHR34135">
    <property type="entry name" value="LYSOZYME"/>
    <property type="match status" value="1"/>
</dbReference>
<gene>
    <name evidence="2" type="ORF">BC05F1_03729</name>
</gene>
<keyword evidence="2" id="KW-0378">Hydrolase</keyword>
<protein>
    <submittedName>
        <fullName evidence="2">Glycoside hydrolase family 25</fullName>
    </submittedName>
</protein>
<dbReference type="SUPFAM" id="SSF51445">
    <property type="entry name" value="(Trans)glycosidases"/>
    <property type="match status" value="1"/>
</dbReference>
<comment type="similarity">
    <text evidence="1">Belongs to the glycosyl hydrolase 25 family.</text>
</comment>
<dbReference type="Pfam" id="PF01183">
    <property type="entry name" value="Glyco_hydro_25"/>
    <property type="match status" value="1"/>
</dbReference>